<accession>A0A419V056</accession>
<keyword evidence="2" id="KW-1185">Reference proteome</keyword>
<dbReference type="Gene3D" id="3.40.50.10600">
    <property type="entry name" value="SpoIIaa-like domains"/>
    <property type="match status" value="1"/>
</dbReference>
<protein>
    <submittedName>
        <fullName evidence="1">SpoIIAA-like protein</fullName>
    </submittedName>
</protein>
<proteinExistence type="predicted"/>
<name>A0A419V056_9BACL</name>
<organism evidence="1 2">
    <name type="scientific">Sinobaca qinghaiensis</name>
    <dbReference type="NCBI Taxonomy" id="342944"/>
    <lineage>
        <taxon>Bacteria</taxon>
        <taxon>Bacillati</taxon>
        <taxon>Bacillota</taxon>
        <taxon>Bacilli</taxon>
        <taxon>Bacillales</taxon>
        <taxon>Sporolactobacillaceae</taxon>
        <taxon>Sinobaca</taxon>
    </lineage>
</organism>
<dbReference type="Proteomes" id="UP000285120">
    <property type="component" value="Unassembled WGS sequence"/>
</dbReference>
<dbReference type="AlphaFoldDB" id="A0A419V056"/>
<dbReference type="OrthoDB" id="2389786at2"/>
<dbReference type="InterPro" id="IPR038396">
    <property type="entry name" value="SpoIIAA-like_sf"/>
</dbReference>
<dbReference type="RefSeq" id="WP_120193848.1">
    <property type="nucleotide sequence ID" value="NZ_RAPK01000010.1"/>
</dbReference>
<gene>
    <name evidence="1" type="ORF">ATL39_2704</name>
</gene>
<dbReference type="InterPro" id="IPR021866">
    <property type="entry name" value="SpoIIAA-like"/>
</dbReference>
<reference evidence="1 2" key="1">
    <citation type="submission" date="2018-09" db="EMBL/GenBank/DDBJ databases">
        <title>Genomic Encyclopedia of Archaeal and Bacterial Type Strains, Phase II (KMG-II): from individual species to whole genera.</title>
        <authorList>
            <person name="Goeker M."/>
        </authorList>
    </citation>
    <scope>NUCLEOTIDE SEQUENCE [LARGE SCALE GENOMIC DNA]</scope>
    <source>
        <strain evidence="1 2">DSM 17008</strain>
    </source>
</reference>
<dbReference type="InterPro" id="IPR036513">
    <property type="entry name" value="STAS_dom_sf"/>
</dbReference>
<sequence length="121" mass="13675">MFTFLPSEDKYTVAVEVKGTITGEDARNLDAFVEKQFGSDQPFNGFVIFNDVDKTTLKGLIEGNMFDAKRWGQFQKFAVLSDKKWMETAVNAGNILPGITVKHFDKADMTDAWAWIKEENA</sequence>
<evidence type="ECO:0000313" key="1">
    <source>
        <dbReference type="EMBL" id="RKD71308.1"/>
    </source>
</evidence>
<comment type="caution">
    <text evidence="1">The sequence shown here is derived from an EMBL/GenBank/DDBJ whole genome shotgun (WGS) entry which is preliminary data.</text>
</comment>
<dbReference type="EMBL" id="RAPK01000010">
    <property type="protein sequence ID" value="RKD71308.1"/>
    <property type="molecule type" value="Genomic_DNA"/>
</dbReference>
<dbReference type="SUPFAM" id="SSF52091">
    <property type="entry name" value="SpoIIaa-like"/>
    <property type="match status" value="1"/>
</dbReference>
<dbReference type="Pfam" id="PF11964">
    <property type="entry name" value="SpoIIAA-like"/>
    <property type="match status" value="1"/>
</dbReference>
<evidence type="ECO:0000313" key="2">
    <source>
        <dbReference type="Proteomes" id="UP000285120"/>
    </source>
</evidence>